<accession>A0A940N315</accession>
<gene>
    <name evidence="2" type="ORF">J5Y10_23710</name>
</gene>
<keyword evidence="3" id="KW-1185">Reference proteome</keyword>
<organism evidence="2 3">
    <name type="scientific">Roseomonas indoligenes</name>
    <dbReference type="NCBI Taxonomy" id="2820811"/>
    <lineage>
        <taxon>Bacteria</taxon>
        <taxon>Pseudomonadati</taxon>
        <taxon>Pseudomonadota</taxon>
        <taxon>Alphaproteobacteria</taxon>
        <taxon>Acetobacterales</taxon>
        <taxon>Roseomonadaceae</taxon>
        <taxon>Roseomonas</taxon>
    </lineage>
</organism>
<name>A0A940N315_9PROT</name>
<dbReference type="AlphaFoldDB" id="A0A940N315"/>
<sequence>MNLRSFKSATTRTAENNLCIFIGAAQSANPFRVVWGDRTWKTRKKARASRRGNEVIRFWRHLYVSPARADFNEPFGSFVRAVVCHREILSADGLAISRHEDMVRACRYLYEVLLLRETVGLEDDRVKISPCRLMRGDFDEAESSARVRESVGAANNISSALEILGEMMDRRGLAAVPLQWSGSRRSRDKYDRVGDAAERRRQAKLPSDEVFSALAMISSRGDLPDRDLLRQRGAEILMCCGFRINELLTLPRTTWVVTPVVDRDGEVMLDRSGRPAERVGLRYWPEKGGSTETQIKWLHSAAVEVVRRALDDITRITAPFAEAARYMVENPGRTVLGPPWDAMPADRHLSMAEAAALLNFGSPVAMSSFVKRTAMEVRQVDLGRGRTQLAVLKGDVEAHLVRQSGVGEIVLPGGEENIALHDCLFVVPVEFFHPKNGNLRGTATIVNDGQLNAYLCGNGGTKSIFERFDVSGLDGRSLRVNSHQFRHWLNTVAQEGGLSEAEVARWMGRVSLGQNAAYDHVSPSKMARRLREKLHSGQAVGPVVEQLRDIKDPVRREEFARSAIPAAHATDIGTCLHDWSALPCDKHGACVNCEEHWLVKGDTLQMLNAERFRDDTKILLEMARLEASEDTYGADNWLAHHERALSQIGRVLEAHRDPNIPDGTPVRLRRIDN</sequence>
<dbReference type="GO" id="GO:0006310">
    <property type="term" value="P:DNA recombination"/>
    <property type="evidence" value="ECO:0007669"/>
    <property type="project" value="UniProtKB-KW"/>
</dbReference>
<dbReference type="Proteomes" id="UP000677537">
    <property type="component" value="Unassembled WGS sequence"/>
</dbReference>
<dbReference type="GO" id="GO:0003677">
    <property type="term" value="F:DNA binding"/>
    <property type="evidence" value="ECO:0007669"/>
    <property type="project" value="InterPro"/>
</dbReference>
<evidence type="ECO:0000256" key="1">
    <source>
        <dbReference type="ARBA" id="ARBA00023172"/>
    </source>
</evidence>
<reference evidence="2" key="1">
    <citation type="submission" date="2021-03" db="EMBL/GenBank/DDBJ databases">
        <authorList>
            <person name="So Y."/>
        </authorList>
    </citation>
    <scope>NUCLEOTIDE SEQUENCE</scope>
    <source>
        <strain evidence="2">SG15</strain>
    </source>
</reference>
<evidence type="ECO:0008006" key="4">
    <source>
        <dbReference type="Google" id="ProtNLM"/>
    </source>
</evidence>
<dbReference type="Gene3D" id="1.10.443.10">
    <property type="entry name" value="Intergrase catalytic core"/>
    <property type="match status" value="1"/>
</dbReference>
<dbReference type="EMBL" id="JAGIZA010000021">
    <property type="protein sequence ID" value="MBP0495812.1"/>
    <property type="molecule type" value="Genomic_DNA"/>
</dbReference>
<comment type="caution">
    <text evidence="2">The sequence shown here is derived from an EMBL/GenBank/DDBJ whole genome shotgun (WGS) entry which is preliminary data.</text>
</comment>
<protein>
    <recommendedName>
        <fullName evidence="4">Integrase</fullName>
    </recommendedName>
</protein>
<dbReference type="RefSeq" id="WP_209376609.1">
    <property type="nucleotide sequence ID" value="NZ_JAGIZA010000021.1"/>
</dbReference>
<evidence type="ECO:0000313" key="3">
    <source>
        <dbReference type="Proteomes" id="UP000677537"/>
    </source>
</evidence>
<dbReference type="InterPro" id="IPR011010">
    <property type="entry name" value="DNA_brk_join_enz"/>
</dbReference>
<dbReference type="SUPFAM" id="SSF56349">
    <property type="entry name" value="DNA breaking-rejoining enzymes"/>
    <property type="match status" value="1"/>
</dbReference>
<proteinExistence type="predicted"/>
<dbReference type="InterPro" id="IPR013762">
    <property type="entry name" value="Integrase-like_cat_sf"/>
</dbReference>
<evidence type="ECO:0000313" key="2">
    <source>
        <dbReference type="EMBL" id="MBP0495812.1"/>
    </source>
</evidence>
<dbReference type="GO" id="GO:0015074">
    <property type="term" value="P:DNA integration"/>
    <property type="evidence" value="ECO:0007669"/>
    <property type="project" value="InterPro"/>
</dbReference>
<keyword evidence="1" id="KW-0233">DNA recombination</keyword>